<evidence type="ECO:0000256" key="1">
    <source>
        <dbReference type="SAM" id="MobiDB-lite"/>
    </source>
</evidence>
<sequence length="90" mass="9749">MGNNLKSRLHIHKKDEHSSHDHDHDHDHGAHASTHGTTTAHNEVDEKIMSGTNRARAADPHASDTSRGAVPSPSHTEPAQTTTTVTRGRP</sequence>
<protein>
    <submittedName>
        <fullName evidence="2">Uncharacterized protein</fullName>
    </submittedName>
</protein>
<accession>A0A814X9R0</accession>
<evidence type="ECO:0000313" key="4">
    <source>
        <dbReference type="Proteomes" id="UP000663891"/>
    </source>
</evidence>
<dbReference type="Proteomes" id="UP000663891">
    <property type="component" value="Unassembled WGS sequence"/>
</dbReference>
<evidence type="ECO:0000313" key="2">
    <source>
        <dbReference type="EMBL" id="CAF1212873.1"/>
    </source>
</evidence>
<feature type="compositionally biased region" description="Basic and acidic residues" evidence="1">
    <location>
        <begin position="13"/>
        <end position="30"/>
    </location>
</feature>
<reference evidence="2" key="1">
    <citation type="submission" date="2021-02" db="EMBL/GenBank/DDBJ databases">
        <authorList>
            <person name="Nowell W R."/>
        </authorList>
    </citation>
    <scope>NUCLEOTIDE SEQUENCE</scope>
</reference>
<dbReference type="OrthoDB" id="10048145at2759"/>
<dbReference type="Proteomes" id="UP000663881">
    <property type="component" value="Unassembled WGS sequence"/>
</dbReference>
<feature type="compositionally biased region" description="Polar residues" evidence="1">
    <location>
        <begin position="73"/>
        <end position="90"/>
    </location>
</feature>
<comment type="caution">
    <text evidence="2">The sequence shown here is derived from an EMBL/GenBank/DDBJ whole genome shotgun (WGS) entry which is preliminary data.</text>
</comment>
<organism evidence="2 4">
    <name type="scientific">Adineta steineri</name>
    <dbReference type="NCBI Taxonomy" id="433720"/>
    <lineage>
        <taxon>Eukaryota</taxon>
        <taxon>Metazoa</taxon>
        <taxon>Spiralia</taxon>
        <taxon>Gnathifera</taxon>
        <taxon>Rotifera</taxon>
        <taxon>Eurotatoria</taxon>
        <taxon>Bdelloidea</taxon>
        <taxon>Adinetida</taxon>
        <taxon>Adinetidae</taxon>
        <taxon>Adineta</taxon>
    </lineage>
</organism>
<feature type="region of interest" description="Disordered" evidence="1">
    <location>
        <begin position="1"/>
        <end position="90"/>
    </location>
</feature>
<proteinExistence type="predicted"/>
<feature type="compositionally biased region" description="Low complexity" evidence="1">
    <location>
        <begin position="31"/>
        <end position="41"/>
    </location>
</feature>
<name>A0A814X9R0_9BILA</name>
<gene>
    <name evidence="3" type="ORF">OKA104_LOCUS17246</name>
    <name evidence="2" type="ORF">VCS650_LOCUS26281</name>
</gene>
<dbReference type="AlphaFoldDB" id="A0A814X9R0"/>
<dbReference type="EMBL" id="CAJNON010000350">
    <property type="protein sequence ID" value="CAF1212873.1"/>
    <property type="molecule type" value="Genomic_DNA"/>
</dbReference>
<evidence type="ECO:0000313" key="3">
    <source>
        <dbReference type="EMBL" id="CAF3778634.1"/>
    </source>
</evidence>
<dbReference type="EMBL" id="CAJOAY010001020">
    <property type="protein sequence ID" value="CAF3778634.1"/>
    <property type="molecule type" value="Genomic_DNA"/>
</dbReference>